<comment type="caution">
    <text evidence="16">The sequence shown here is derived from an EMBL/GenBank/DDBJ whole genome shotgun (WGS) entry which is preliminary data.</text>
</comment>
<dbReference type="PANTHER" id="PTHR42918">
    <property type="entry name" value="LYSYL-TRNA SYNTHETASE"/>
    <property type="match status" value="1"/>
</dbReference>
<dbReference type="FunFam" id="3.30.930.10:FF:000001">
    <property type="entry name" value="Lysine--tRNA ligase"/>
    <property type="match status" value="1"/>
</dbReference>
<dbReference type="SUPFAM" id="SSF50249">
    <property type="entry name" value="Nucleic acid-binding proteins"/>
    <property type="match status" value="1"/>
</dbReference>
<evidence type="ECO:0000256" key="9">
    <source>
        <dbReference type="ARBA" id="ARBA00022842"/>
    </source>
</evidence>
<feature type="binding site" evidence="13">
    <location>
        <position position="412"/>
    </location>
    <ligand>
        <name>Mg(2+)</name>
        <dbReference type="ChEBI" id="CHEBI:18420"/>
        <label>2</label>
    </ligand>
</feature>
<dbReference type="HAMAP" id="MF_00252">
    <property type="entry name" value="Lys_tRNA_synth_class2"/>
    <property type="match status" value="1"/>
</dbReference>
<dbReference type="InterPro" id="IPR045864">
    <property type="entry name" value="aa-tRNA-synth_II/BPL/LPL"/>
</dbReference>
<evidence type="ECO:0000256" key="6">
    <source>
        <dbReference type="ARBA" id="ARBA00022723"/>
    </source>
</evidence>
<keyword evidence="8 13" id="KW-0067">ATP-binding</keyword>
<comment type="similarity">
    <text evidence="2 13">Belongs to the class-II aminoacyl-tRNA synthetase family.</text>
</comment>
<keyword evidence="9 13" id="KW-0460">Magnesium</keyword>
<comment type="catalytic activity">
    <reaction evidence="12 13 14">
        <text>tRNA(Lys) + L-lysine + ATP = L-lysyl-tRNA(Lys) + AMP + diphosphate</text>
        <dbReference type="Rhea" id="RHEA:20792"/>
        <dbReference type="Rhea" id="RHEA-COMP:9696"/>
        <dbReference type="Rhea" id="RHEA-COMP:9697"/>
        <dbReference type="ChEBI" id="CHEBI:30616"/>
        <dbReference type="ChEBI" id="CHEBI:32551"/>
        <dbReference type="ChEBI" id="CHEBI:33019"/>
        <dbReference type="ChEBI" id="CHEBI:78442"/>
        <dbReference type="ChEBI" id="CHEBI:78529"/>
        <dbReference type="ChEBI" id="CHEBI:456215"/>
        <dbReference type="EC" id="6.1.1.6"/>
    </reaction>
</comment>
<protein>
    <recommendedName>
        <fullName evidence="13">Lysine--tRNA ligase</fullName>
        <ecNumber evidence="13">6.1.1.6</ecNumber>
    </recommendedName>
    <alternativeName>
        <fullName evidence="13">Lysyl-tRNA synthetase</fullName>
        <shortName evidence="13">LysRS</shortName>
    </alternativeName>
</protein>
<dbReference type="InterPro" id="IPR044136">
    <property type="entry name" value="Lys-tRNA-ligase_II_N"/>
</dbReference>
<evidence type="ECO:0000256" key="4">
    <source>
        <dbReference type="ARBA" id="ARBA00022490"/>
    </source>
</evidence>
<evidence type="ECO:0000256" key="7">
    <source>
        <dbReference type="ARBA" id="ARBA00022741"/>
    </source>
</evidence>
<feature type="binding site" evidence="13">
    <location>
        <position position="412"/>
    </location>
    <ligand>
        <name>Mg(2+)</name>
        <dbReference type="ChEBI" id="CHEBI:18420"/>
        <label>1</label>
    </ligand>
</feature>
<accession>A0A1F7RKG9</accession>
<dbReference type="Proteomes" id="UP000178526">
    <property type="component" value="Unassembled WGS sequence"/>
</dbReference>
<dbReference type="AlphaFoldDB" id="A0A1F7RKG9"/>
<dbReference type="GO" id="GO:0000287">
    <property type="term" value="F:magnesium ion binding"/>
    <property type="evidence" value="ECO:0007669"/>
    <property type="project" value="UniProtKB-UniRule"/>
</dbReference>
<keyword evidence="6 13" id="KW-0479">Metal-binding</keyword>
<evidence type="ECO:0000256" key="13">
    <source>
        <dbReference type="HAMAP-Rule" id="MF_00252"/>
    </source>
</evidence>
<evidence type="ECO:0000313" key="16">
    <source>
        <dbReference type="EMBL" id="OGL41820.1"/>
    </source>
</evidence>
<dbReference type="InterPro" id="IPR004364">
    <property type="entry name" value="Aa-tRNA-synt_II"/>
</dbReference>
<evidence type="ECO:0000256" key="2">
    <source>
        <dbReference type="ARBA" id="ARBA00008226"/>
    </source>
</evidence>
<dbReference type="GO" id="GO:0000049">
    <property type="term" value="F:tRNA binding"/>
    <property type="evidence" value="ECO:0007669"/>
    <property type="project" value="TreeGrafter"/>
</dbReference>
<dbReference type="CDD" id="cd04322">
    <property type="entry name" value="LysRS_N"/>
    <property type="match status" value="1"/>
</dbReference>
<comment type="cofactor">
    <cofactor evidence="13 14">
        <name>Mg(2+)</name>
        <dbReference type="ChEBI" id="CHEBI:18420"/>
    </cofactor>
    <text evidence="13 14">Binds 3 Mg(2+) ions per subunit.</text>
</comment>
<sequence>MKNEENELIVQRKNKIEELKSLGLNPYPNDFKPTHSVEDIKKVYGEKGNEELEGLADEVKVAGRMITVRLMGKTTFAHIQDFSGKMQVMLRENDLGESNYGVFKKLFDIGDFIGVRGKLFRTKTGELTIWVKEFKLLTKSLRPLPEKWHGLKDIEIRYRQRYVDLIVNPDVKKVFEARSRVIRALREFMDNEKFLEVETPMMQPIPGGAEAKPFKTFHNALGMELYLRIAPELYLKRLVVGGLERVYEINRNFRNEGISTQHNPEFTMMEFYMAYETYHNLMEFTERLITFVAQKVFDSLNFKFGDNDIDFTPPWERIGLISSIEKYAGISHKELETRKEAIEAAKRLGIKFDEKSSRGKIILKIFETLVEPQLIKPTFVYDFPIDVSPLSRRKEEDQDFVERFELYIGGLEIANAFSELNDPQDQKERFLKQVAEREEGDQEAHMMDEDYIRALEHGMPPTAGEGIGIDRLAMLLTNSSSIRDVILFPQMRKET</sequence>
<dbReference type="EC" id="6.1.1.6" evidence="13"/>
<evidence type="ECO:0000256" key="12">
    <source>
        <dbReference type="ARBA" id="ARBA00048573"/>
    </source>
</evidence>
<feature type="domain" description="Aminoacyl-transfer RNA synthetases class-II family profile" evidence="15">
    <location>
        <begin position="175"/>
        <end position="489"/>
    </location>
</feature>
<organism evidence="16 17">
    <name type="scientific">Candidatus Schekmanbacteria bacterium GWA2_38_11</name>
    <dbReference type="NCBI Taxonomy" id="1817876"/>
    <lineage>
        <taxon>Bacteria</taxon>
        <taxon>Candidatus Schekmaniibacteriota</taxon>
    </lineage>
</organism>
<reference evidence="16 17" key="1">
    <citation type="journal article" date="2016" name="Nat. Commun.">
        <title>Thousands of microbial genomes shed light on interconnected biogeochemical processes in an aquifer system.</title>
        <authorList>
            <person name="Anantharaman K."/>
            <person name="Brown C.T."/>
            <person name="Hug L.A."/>
            <person name="Sharon I."/>
            <person name="Castelle C.J."/>
            <person name="Probst A.J."/>
            <person name="Thomas B.C."/>
            <person name="Singh A."/>
            <person name="Wilkins M.J."/>
            <person name="Karaoz U."/>
            <person name="Brodie E.L."/>
            <person name="Williams K.H."/>
            <person name="Hubbard S.S."/>
            <person name="Banfield J.F."/>
        </authorList>
    </citation>
    <scope>NUCLEOTIDE SEQUENCE [LARGE SCALE GENOMIC DNA]</scope>
</reference>
<dbReference type="GO" id="GO:0005524">
    <property type="term" value="F:ATP binding"/>
    <property type="evidence" value="ECO:0007669"/>
    <property type="project" value="UniProtKB-UniRule"/>
</dbReference>
<dbReference type="Gene3D" id="2.40.50.140">
    <property type="entry name" value="Nucleic acid-binding proteins"/>
    <property type="match status" value="1"/>
</dbReference>
<evidence type="ECO:0000256" key="11">
    <source>
        <dbReference type="ARBA" id="ARBA00023146"/>
    </source>
</evidence>
<dbReference type="InterPro" id="IPR006195">
    <property type="entry name" value="aa-tRNA-synth_II"/>
</dbReference>
<evidence type="ECO:0000256" key="5">
    <source>
        <dbReference type="ARBA" id="ARBA00022598"/>
    </source>
</evidence>
<dbReference type="CDD" id="cd00775">
    <property type="entry name" value="LysRS_core"/>
    <property type="match status" value="1"/>
</dbReference>
<evidence type="ECO:0000256" key="10">
    <source>
        <dbReference type="ARBA" id="ARBA00022917"/>
    </source>
</evidence>
<evidence type="ECO:0000259" key="15">
    <source>
        <dbReference type="PROSITE" id="PS50862"/>
    </source>
</evidence>
<keyword evidence="4 13" id="KW-0963">Cytoplasm</keyword>
<dbReference type="GO" id="GO:0005829">
    <property type="term" value="C:cytosol"/>
    <property type="evidence" value="ECO:0007669"/>
    <property type="project" value="TreeGrafter"/>
</dbReference>
<dbReference type="PANTHER" id="PTHR42918:SF15">
    <property type="entry name" value="LYSINE--TRNA LIGASE, CHLOROPLASTIC_MITOCHONDRIAL"/>
    <property type="match status" value="1"/>
</dbReference>
<dbReference type="InterPro" id="IPR002313">
    <property type="entry name" value="Lys-tRNA-ligase_II"/>
</dbReference>
<dbReference type="Pfam" id="PF00152">
    <property type="entry name" value="tRNA-synt_2"/>
    <property type="match status" value="1"/>
</dbReference>
<dbReference type="InterPro" id="IPR004365">
    <property type="entry name" value="NA-bd_OB_tRNA"/>
</dbReference>
<dbReference type="PROSITE" id="PS50862">
    <property type="entry name" value="AA_TRNA_LIGASE_II"/>
    <property type="match status" value="1"/>
</dbReference>
<evidence type="ECO:0000256" key="3">
    <source>
        <dbReference type="ARBA" id="ARBA00011738"/>
    </source>
</evidence>
<dbReference type="Gene3D" id="3.30.930.10">
    <property type="entry name" value="Bira Bifunctional Protein, Domain 2"/>
    <property type="match status" value="1"/>
</dbReference>
<dbReference type="GO" id="GO:0004824">
    <property type="term" value="F:lysine-tRNA ligase activity"/>
    <property type="evidence" value="ECO:0007669"/>
    <property type="project" value="UniProtKB-UniRule"/>
</dbReference>
<dbReference type="Pfam" id="PF01336">
    <property type="entry name" value="tRNA_anti-codon"/>
    <property type="match status" value="1"/>
</dbReference>
<keyword evidence="5 13" id="KW-0436">Ligase</keyword>
<dbReference type="PRINTS" id="PR00982">
    <property type="entry name" value="TRNASYNTHLYS"/>
</dbReference>
<dbReference type="SUPFAM" id="SSF55681">
    <property type="entry name" value="Class II aaRS and biotin synthetases"/>
    <property type="match status" value="1"/>
</dbReference>
<gene>
    <name evidence="13" type="primary">lysS</name>
    <name evidence="16" type="ORF">A2042_03025</name>
</gene>
<proteinExistence type="inferred from homology"/>
<dbReference type="InterPro" id="IPR034762">
    <property type="entry name" value="Lys-tRNA-ligase_II_bac/euk"/>
</dbReference>
<dbReference type="InterPro" id="IPR012340">
    <property type="entry name" value="NA-bd_OB-fold"/>
</dbReference>
<keyword evidence="10 13" id="KW-0648">Protein biosynthesis</keyword>
<dbReference type="InterPro" id="IPR018149">
    <property type="entry name" value="Lys-tRNA-synth_II_C"/>
</dbReference>
<keyword evidence="11 13" id="KW-0030">Aminoacyl-tRNA synthetase</keyword>
<comment type="subunit">
    <text evidence="3 13">Homodimer.</text>
</comment>
<evidence type="ECO:0000256" key="1">
    <source>
        <dbReference type="ARBA" id="ARBA00004496"/>
    </source>
</evidence>
<comment type="subcellular location">
    <subcellularLocation>
        <location evidence="1 13">Cytoplasm</location>
    </subcellularLocation>
</comment>
<dbReference type="NCBIfam" id="TIGR00499">
    <property type="entry name" value="lysS_bact"/>
    <property type="match status" value="1"/>
</dbReference>
<dbReference type="NCBIfam" id="NF001756">
    <property type="entry name" value="PRK00484.1"/>
    <property type="match status" value="1"/>
</dbReference>
<dbReference type="EMBL" id="MGDB01000063">
    <property type="protein sequence ID" value="OGL41820.1"/>
    <property type="molecule type" value="Genomic_DNA"/>
</dbReference>
<dbReference type="FunFam" id="2.40.50.140:FF:000024">
    <property type="entry name" value="Lysine--tRNA ligase"/>
    <property type="match status" value="1"/>
</dbReference>
<keyword evidence="7 13" id="KW-0547">Nucleotide-binding</keyword>
<dbReference type="GO" id="GO:0006430">
    <property type="term" value="P:lysyl-tRNA aminoacylation"/>
    <property type="evidence" value="ECO:0007669"/>
    <property type="project" value="UniProtKB-UniRule"/>
</dbReference>
<evidence type="ECO:0000256" key="8">
    <source>
        <dbReference type="ARBA" id="ARBA00022840"/>
    </source>
</evidence>
<feature type="binding site" evidence="13">
    <location>
        <position position="405"/>
    </location>
    <ligand>
        <name>Mg(2+)</name>
        <dbReference type="ChEBI" id="CHEBI:18420"/>
        <label>1</label>
    </ligand>
</feature>
<dbReference type="PIRSF" id="PIRSF039101">
    <property type="entry name" value="LysRS2"/>
    <property type="match status" value="1"/>
</dbReference>
<evidence type="ECO:0000256" key="14">
    <source>
        <dbReference type="RuleBase" id="RU000336"/>
    </source>
</evidence>
<evidence type="ECO:0000313" key="17">
    <source>
        <dbReference type="Proteomes" id="UP000178526"/>
    </source>
</evidence>
<name>A0A1F7RKG9_9BACT</name>